<evidence type="ECO:0000313" key="3">
    <source>
        <dbReference type="EMBL" id="KAG1302033.1"/>
    </source>
</evidence>
<sequence length="115" mass="13699">MNMEYSRKRMSIDAIIEKDLLPLSPPTSYSSRSPSPEYSERKRSMSAEERRYRNKLASAKYRAKKQANMRNMSDTVTQLMTTNYQLSCELAKMKQENEILRTMYERVISQNQMYY</sequence>
<reference evidence="3" key="1">
    <citation type="journal article" date="2020" name="Microb. Genom.">
        <title>Genetic diversity of clinical and environmental Mucorales isolates obtained from an investigation of mucormycosis cases among solid organ transplant recipients.</title>
        <authorList>
            <person name="Nguyen M.H."/>
            <person name="Kaul D."/>
            <person name="Muto C."/>
            <person name="Cheng S.J."/>
            <person name="Richter R.A."/>
            <person name="Bruno V.M."/>
            <person name="Liu G."/>
            <person name="Beyhan S."/>
            <person name="Sundermann A.J."/>
            <person name="Mounaud S."/>
            <person name="Pasculle A.W."/>
            <person name="Nierman W.C."/>
            <person name="Driscoll E."/>
            <person name="Cumbie R."/>
            <person name="Clancy C.J."/>
            <person name="Dupont C.L."/>
        </authorList>
    </citation>
    <scope>NUCLEOTIDE SEQUENCE</scope>
    <source>
        <strain evidence="3">GL11</strain>
    </source>
</reference>
<keyword evidence="4" id="KW-1185">Reference proteome</keyword>
<dbReference type="EMBL" id="JAANQT010002673">
    <property type="protein sequence ID" value="KAG1302033.1"/>
    <property type="molecule type" value="Genomic_DNA"/>
</dbReference>
<dbReference type="Gene3D" id="1.20.5.170">
    <property type="match status" value="1"/>
</dbReference>
<dbReference type="InterPro" id="IPR046347">
    <property type="entry name" value="bZIP_sf"/>
</dbReference>
<evidence type="ECO:0000259" key="2">
    <source>
        <dbReference type="PROSITE" id="PS50217"/>
    </source>
</evidence>
<dbReference type="Proteomes" id="UP000716291">
    <property type="component" value="Unassembled WGS sequence"/>
</dbReference>
<name>A0A9P7BML3_RHIOR</name>
<comment type="caution">
    <text evidence="3">The sequence shown here is derived from an EMBL/GenBank/DDBJ whole genome shotgun (WGS) entry which is preliminary data.</text>
</comment>
<dbReference type="InterPro" id="IPR004827">
    <property type="entry name" value="bZIP"/>
</dbReference>
<dbReference type="SUPFAM" id="SSF57959">
    <property type="entry name" value="Leucine zipper domain"/>
    <property type="match status" value="1"/>
</dbReference>
<dbReference type="PROSITE" id="PS00036">
    <property type="entry name" value="BZIP_BASIC"/>
    <property type="match status" value="1"/>
</dbReference>
<gene>
    <name evidence="3" type="ORF">G6F64_011282</name>
</gene>
<accession>A0A9P7BML3</accession>
<dbReference type="Pfam" id="PF07716">
    <property type="entry name" value="bZIP_2"/>
    <property type="match status" value="1"/>
</dbReference>
<feature type="compositionally biased region" description="Basic and acidic residues" evidence="1">
    <location>
        <begin position="38"/>
        <end position="51"/>
    </location>
</feature>
<dbReference type="AlphaFoldDB" id="A0A9P7BML3"/>
<feature type="compositionally biased region" description="Low complexity" evidence="1">
    <location>
        <begin position="26"/>
        <end position="37"/>
    </location>
</feature>
<dbReference type="GO" id="GO:0003700">
    <property type="term" value="F:DNA-binding transcription factor activity"/>
    <property type="evidence" value="ECO:0007669"/>
    <property type="project" value="InterPro"/>
</dbReference>
<proteinExistence type="predicted"/>
<dbReference type="PROSITE" id="PS50217">
    <property type="entry name" value="BZIP"/>
    <property type="match status" value="1"/>
</dbReference>
<evidence type="ECO:0000256" key="1">
    <source>
        <dbReference type="SAM" id="MobiDB-lite"/>
    </source>
</evidence>
<organism evidence="3 4">
    <name type="scientific">Rhizopus oryzae</name>
    <name type="common">Mucormycosis agent</name>
    <name type="synonym">Rhizopus arrhizus var. delemar</name>
    <dbReference type="NCBI Taxonomy" id="64495"/>
    <lineage>
        <taxon>Eukaryota</taxon>
        <taxon>Fungi</taxon>
        <taxon>Fungi incertae sedis</taxon>
        <taxon>Mucoromycota</taxon>
        <taxon>Mucoromycotina</taxon>
        <taxon>Mucoromycetes</taxon>
        <taxon>Mucorales</taxon>
        <taxon>Mucorineae</taxon>
        <taxon>Rhizopodaceae</taxon>
        <taxon>Rhizopus</taxon>
    </lineage>
</organism>
<dbReference type="SMART" id="SM00338">
    <property type="entry name" value="BRLZ"/>
    <property type="match status" value="1"/>
</dbReference>
<feature type="domain" description="BZIP" evidence="2">
    <location>
        <begin position="44"/>
        <end position="107"/>
    </location>
</feature>
<protein>
    <recommendedName>
        <fullName evidence="2">BZIP domain-containing protein</fullName>
    </recommendedName>
</protein>
<feature type="region of interest" description="Disordered" evidence="1">
    <location>
        <begin position="22"/>
        <end position="53"/>
    </location>
</feature>
<evidence type="ECO:0000313" key="4">
    <source>
        <dbReference type="Proteomes" id="UP000716291"/>
    </source>
</evidence>